<keyword evidence="2" id="KW-1185">Reference proteome</keyword>
<accession>A0A0T9R0X9</accession>
<dbReference type="EMBL" id="CQAW01000031">
    <property type="protein sequence ID" value="CNI38807.1"/>
    <property type="molecule type" value="Genomic_DNA"/>
</dbReference>
<evidence type="ECO:0000313" key="2">
    <source>
        <dbReference type="Proteomes" id="UP000041882"/>
    </source>
</evidence>
<dbReference type="GeneID" id="75138882"/>
<sequence>MPKDTCKPEMPDVTWPVVLVVTGITLMRSDSITIKSMGAALTTLHLIRIVKKLATLT</sequence>
<evidence type="ECO:0000313" key="1">
    <source>
        <dbReference type="EMBL" id="CNI38807.1"/>
    </source>
</evidence>
<organism evidence="1 2">
    <name type="scientific">Yersinia thracica</name>
    <dbReference type="NCBI Taxonomy" id="2890319"/>
    <lineage>
        <taxon>Bacteria</taxon>
        <taxon>Pseudomonadati</taxon>
        <taxon>Pseudomonadota</taxon>
        <taxon>Gammaproteobacteria</taxon>
        <taxon>Enterobacterales</taxon>
        <taxon>Yersiniaceae</taxon>
        <taxon>Yersinia</taxon>
    </lineage>
</organism>
<proteinExistence type="predicted"/>
<gene>
    <name evidence="1" type="ORF">ERS008472_04011</name>
</gene>
<dbReference type="AlphaFoldDB" id="A0A0T9R0X9"/>
<dbReference type="RefSeq" id="WP_196299377.1">
    <property type="nucleotide sequence ID" value="NZ_CQAW01000031.1"/>
</dbReference>
<protein>
    <submittedName>
        <fullName evidence="1">Uncharacterized protein</fullName>
    </submittedName>
</protein>
<name>A0A0T9R0X9_9GAMM</name>
<reference evidence="2" key="1">
    <citation type="submission" date="2015-03" db="EMBL/GenBank/DDBJ databases">
        <authorList>
            <consortium name="Pathogen Informatics"/>
            <person name="Murphy D."/>
        </authorList>
    </citation>
    <scope>NUCLEOTIDE SEQUENCE [LARGE SCALE GENOMIC DNA]</scope>
    <source>
        <strain evidence="2">IP6945</strain>
    </source>
</reference>
<dbReference type="Proteomes" id="UP000041882">
    <property type="component" value="Unassembled WGS sequence"/>
</dbReference>